<dbReference type="GO" id="GO:0016491">
    <property type="term" value="F:oxidoreductase activity"/>
    <property type="evidence" value="ECO:0007669"/>
    <property type="project" value="InterPro"/>
</dbReference>
<organism evidence="4 5">
    <name type="scientific">Leptospira alexanderi serovar Manhao 3 str. L 60</name>
    <dbReference type="NCBI Taxonomy" id="1049759"/>
    <lineage>
        <taxon>Bacteria</taxon>
        <taxon>Pseudomonadati</taxon>
        <taxon>Spirochaetota</taxon>
        <taxon>Spirochaetia</taxon>
        <taxon>Leptospirales</taxon>
        <taxon>Leptospiraceae</taxon>
        <taxon>Leptospira</taxon>
    </lineage>
</organism>
<dbReference type="InterPro" id="IPR012347">
    <property type="entry name" value="Ferritin-like"/>
</dbReference>
<dbReference type="AlphaFoldDB" id="V6ICD8"/>
<evidence type="ECO:0000259" key="3">
    <source>
        <dbReference type="Pfam" id="PF02915"/>
    </source>
</evidence>
<dbReference type="EMBL" id="AHMT02000044">
    <property type="protein sequence ID" value="EQA61833.1"/>
    <property type="molecule type" value="Genomic_DNA"/>
</dbReference>
<feature type="compositionally biased region" description="Basic and acidic residues" evidence="2">
    <location>
        <begin position="303"/>
        <end position="322"/>
    </location>
</feature>
<feature type="coiled-coil region" evidence="1">
    <location>
        <begin position="108"/>
        <end position="157"/>
    </location>
</feature>
<proteinExistence type="predicted"/>
<dbReference type="STRING" id="100053.GCA_002009845_01082"/>
<evidence type="ECO:0000256" key="1">
    <source>
        <dbReference type="SAM" id="Coils"/>
    </source>
</evidence>
<dbReference type="CDD" id="cd01045">
    <property type="entry name" value="Ferritin_like_AB"/>
    <property type="match status" value="1"/>
</dbReference>
<reference evidence="4" key="1">
    <citation type="submission" date="2013-05" db="EMBL/GenBank/DDBJ databases">
        <authorList>
            <person name="Harkins D.M."/>
            <person name="Durkin A.S."/>
            <person name="Brinkac L.M."/>
            <person name="Haft D.H."/>
            <person name="Selengut J.D."/>
            <person name="Sanka R."/>
            <person name="DePew J."/>
            <person name="Purushe J."/>
            <person name="Hartskeerl R.A."/>
            <person name="Ahmed A."/>
            <person name="van der Linden H."/>
            <person name="Goris M.G.A."/>
            <person name="Vinetz J.M."/>
            <person name="Sutton G.G."/>
            <person name="Nierman W.C."/>
            <person name="Fouts D.E."/>
        </authorList>
    </citation>
    <scope>NUCLEOTIDE SEQUENCE [LARGE SCALE GENOMIC DNA]</scope>
    <source>
        <strain evidence="4">L 60</strain>
    </source>
</reference>
<dbReference type="Pfam" id="PF02915">
    <property type="entry name" value="Rubrerythrin"/>
    <property type="match status" value="1"/>
</dbReference>
<dbReference type="PANTHER" id="PTHR33531:SF7">
    <property type="entry name" value="HYPOTHETICAL MEMBRANE PROTEIN, CONSERVED"/>
    <property type="match status" value="1"/>
</dbReference>
<dbReference type="Gene3D" id="1.20.1260.10">
    <property type="match status" value="1"/>
</dbReference>
<keyword evidence="1" id="KW-0175">Coiled coil</keyword>
<dbReference type="SUPFAM" id="SSF47240">
    <property type="entry name" value="Ferritin-like"/>
    <property type="match status" value="1"/>
</dbReference>
<dbReference type="Proteomes" id="UP000018747">
    <property type="component" value="Unassembled WGS sequence"/>
</dbReference>
<comment type="caution">
    <text evidence="4">The sequence shown here is derived from an EMBL/GenBank/DDBJ whole genome shotgun (WGS) entry which is preliminary data.</text>
</comment>
<dbReference type="InterPro" id="IPR003251">
    <property type="entry name" value="Rr_diiron-bd_dom"/>
</dbReference>
<evidence type="ECO:0000313" key="4">
    <source>
        <dbReference type="EMBL" id="EQA61833.1"/>
    </source>
</evidence>
<keyword evidence="5" id="KW-1185">Reference proteome</keyword>
<feature type="region of interest" description="Disordered" evidence="2">
    <location>
        <begin position="178"/>
        <end position="322"/>
    </location>
</feature>
<evidence type="ECO:0000313" key="5">
    <source>
        <dbReference type="Proteomes" id="UP000018747"/>
    </source>
</evidence>
<dbReference type="GO" id="GO:0046872">
    <property type="term" value="F:metal ion binding"/>
    <property type="evidence" value="ECO:0007669"/>
    <property type="project" value="InterPro"/>
</dbReference>
<dbReference type="PANTHER" id="PTHR33531">
    <property type="entry name" value="RUBRERYTHRIN SUBFAMILY"/>
    <property type="match status" value="1"/>
</dbReference>
<feature type="compositionally biased region" description="Low complexity" evidence="2">
    <location>
        <begin position="197"/>
        <end position="238"/>
    </location>
</feature>
<name>V6ICD8_9LEPT</name>
<accession>V6ICD8</accession>
<feature type="domain" description="Rubrerythrin diiron-binding" evidence="3">
    <location>
        <begin position="13"/>
        <end position="146"/>
    </location>
</feature>
<dbReference type="InterPro" id="IPR009078">
    <property type="entry name" value="Ferritin-like_SF"/>
</dbReference>
<evidence type="ECO:0000256" key="2">
    <source>
        <dbReference type="SAM" id="MobiDB-lite"/>
    </source>
</evidence>
<sequence>MNIKPLKETTFLEAVAAAIQHEKDYFEFYMSTYEKLPPGDTKELFERLAEEVDDHIKFITELYEQAEGSELPNLKQLTAIHKFHDSTLQKLMNKVERTIAGPGTKDAHEALELAIREAENSVSFYEKLANKFEDVNIKSLFTKLKDYNQNYQSLLETELNGLDQSGSGQGTFFWDEQAEEVAKAESKSEKTPKKPKVVAPPIAKPAASTPVAKTATTKPTTSSKPATTAKPAVTSAKKAASKKKVASKPIAKKAAPKKKATAKKTPAKPKKAVKKSAAKKVSPKKRRLKKSRRQRLRKKGNAAHRDHRLERNPRSLSRKSGDDLVEQLRDNSLQCTYNPGGRGILGRLL</sequence>
<gene>
    <name evidence="4" type="ORF">LEP1GSC062_3158</name>
</gene>
<feature type="compositionally biased region" description="Basic and acidic residues" evidence="2">
    <location>
        <begin position="180"/>
        <end position="192"/>
    </location>
</feature>
<feature type="compositionally biased region" description="Basic residues" evidence="2">
    <location>
        <begin position="239"/>
        <end position="302"/>
    </location>
</feature>
<protein>
    <submittedName>
        <fullName evidence="4">Rubrerythrin</fullName>
    </submittedName>
</protein>